<feature type="region of interest" description="Disordered" evidence="1">
    <location>
        <begin position="1"/>
        <end position="98"/>
    </location>
</feature>
<evidence type="ECO:0000313" key="3">
    <source>
        <dbReference type="Proteomes" id="UP000886653"/>
    </source>
</evidence>
<organism evidence="2 3">
    <name type="scientific">Cronartium quercuum f. sp. fusiforme G11</name>
    <dbReference type="NCBI Taxonomy" id="708437"/>
    <lineage>
        <taxon>Eukaryota</taxon>
        <taxon>Fungi</taxon>
        <taxon>Dikarya</taxon>
        <taxon>Basidiomycota</taxon>
        <taxon>Pucciniomycotina</taxon>
        <taxon>Pucciniomycetes</taxon>
        <taxon>Pucciniales</taxon>
        <taxon>Coleosporiaceae</taxon>
        <taxon>Cronartium</taxon>
    </lineage>
</organism>
<gene>
    <name evidence="2" type="ORF">CROQUDRAFT_88475</name>
</gene>
<feature type="compositionally biased region" description="Basic and acidic residues" evidence="1">
    <location>
        <begin position="123"/>
        <end position="138"/>
    </location>
</feature>
<sequence length="172" mass="19163">MSNDESERSVQSNFMGGVTFAPQPLQGSRSHDCGTALFSRIPTRTTKPTPPLSGMPCQHSPKEDKSKTHSRTTSEEASPPGRQQRNTIEFELSPDSPDETVTVFERLRMSTPTDAVTAGEPTMKLEADPTRPPRDINDEDDLLCKELYHKLKNIGKYNQEVEHLEHDGANLT</sequence>
<keyword evidence="3" id="KW-1185">Reference proteome</keyword>
<protein>
    <submittedName>
        <fullName evidence="2">Uncharacterized protein</fullName>
    </submittedName>
</protein>
<proteinExistence type="predicted"/>
<feature type="region of interest" description="Disordered" evidence="1">
    <location>
        <begin position="110"/>
        <end position="138"/>
    </location>
</feature>
<evidence type="ECO:0000313" key="2">
    <source>
        <dbReference type="EMBL" id="KAG0149924.1"/>
    </source>
</evidence>
<name>A0A9P6NQ01_9BASI</name>
<reference evidence="2" key="1">
    <citation type="submission" date="2013-11" db="EMBL/GenBank/DDBJ databases">
        <title>Genome sequence of the fusiform rust pathogen reveals effectors for host alternation and coevolution with pine.</title>
        <authorList>
            <consortium name="DOE Joint Genome Institute"/>
            <person name="Smith K."/>
            <person name="Pendleton A."/>
            <person name="Kubisiak T."/>
            <person name="Anderson C."/>
            <person name="Salamov A."/>
            <person name="Aerts A."/>
            <person name="Riley R."/>
            <person name="Clum A."/>
            <person name="Lindquist E."/>
            <person name="Ence D."/>
            <person name="Campbell M."/>
            <person name="Kronenberg Z."/>
            <person name="Feau N."/>
            <person name="Dhillon B."/>
            <person name="Hamelin R."/>
            <person name="Burleigh J."/>
            <person name="Smith J."/>
            <person name="Yandell M."/>
            <person name="Nelson C."/>
            <person name="Grigoriev I."/>
            <person name="Davis J."/>
        </authorList>
    </citation>
    <scope>NUCLEOTIDE SEQUENCE</scope>
    <source>
        <strain evidence="2">G11</strain>
    </source>
</reference>
<dbReference type="Proteomes" id="UP000886653">
    <property type="component" value="Unassembled WGS sequence"/>
</dbReference>
<dbReference type="AlphaFoldDB" id="A0A9P6NQ01"/>
<dbReference type="EMBL" id="MU167223">
    <property type="protein sequence ID" value="KAG0149924.1"/>
    <property type="molecule type" value="Genomic_DNA"/>
</dbReference>
<evidence type="ECO:0000256" key="1">
    <source>
        <dbReference type="SAM" id="MobiDB-lite"/>
    </source>
</evidence>
<comment type="caution">
    <text evidence="2">The sequence shown here is derived from an EMBL/GenBank/DDBJ whole genome shotgun (WGS) entry which is preliminary data.</text>
</comment>
<accession>A0A9P6NQ01</accession>